<evidence type="ECO:0000256" key="1">
    <source>
        <dbReference type="ARBA" id="ARBA00004651"/>
    </source>
</evidence>
<feature type="transmembrane region" description="Helical" evidence="8">
    <location>
        <begin position="226"/>
        <end position="248"/>
    </location>
</feature>
<evidence type="ECO:0000256" key="4">
    <source>
        <dbReference type="ARBA" id="ARBA00022475"/>
    </source>
</evidence>
<feature type="transmembrane region" description="Helical" evidence="8">
    <location>
        <begin position="53"/>
        <end position="72"/>
    </location>
</feature>
<organism evidence="10 11">
    <name type="scientific">Paucilactobacillus oligofermentans DSM 15707 = LMG 22743</name>
    <dbReference type="NCBI Taxonomy" id="1423778"/>
    <lineage>
        <taxon>Bacteria</taxon>
        <taxon>Bacillati</taxon>
        <taxon>Bacillota</taxon>
        <taxon>Bacilli</taxon>
        <taxon>Lactobacillales</taxon>
        <taxon>Lactobacillaceae</taxon>
        <taxon>Paucilactobacillus</taxon>
    </lineage>
</organism>
<evidence type="ECO:0000256" key="5">
    <source>
        <dbReference type="ARBA" id="ARBA00022692"/>
    </source>
</evidence>
<feature type="transmembrane region" description="Helical" evidence="8">
    <location>
        <begin position="301"/>
        <end position="321"/>
    </location>
</feature>
<dbReference type="PANTHER" id="PTHR42718:SF9">
    <property type="entry name" value="MAJOR FACILITATOR SUPERFAMILY MULTIDRUG TRANSPORTER MFSC"/>
    <property type="match status" value="1"/>
</dbReference>
<feature type="transmembrane region" description="Helical" evidence="8">
    <location>
        <begin position="166"/>
        <end position="188"/>
    </location>
</feature>
<dbReference type="Gene3D" id="1.20.1720.10">
    <property type="entry name" value="Multidrug resistance protein D"/>
    <property type="match status" value="1"/>
</dbReference>
<dbReference type="RefSeq" id="WP_057889869.1">
    <property type="nucleotide sequence ID" value="NZ_AZFE01000031.1"/>
</dbReference>
<feature type="transmembrane region" description="Helical" evidence="8">
    <location>
        <begin position="268"/>
        <end position="289"/>
    </location>
</feature>
<gene>
    <name evidence="10" type="ORF">FC70_GL000913</name>
</gene>
<keyword evidence="3" id="KW-0813">Transport</keyword>
<dbReference type="STRING" id="1423778.FC70_GL000913"/>
<evidence type="ECO:0000256" key="3">
    <source>
        <dbReference type="ARBA" id="ARBA00022448"/>
    </source>
</evidence>
<evidence type="ECO:0000313" key="11">
    <source>
        <dbReference type="Proteomes" id="UP000051697"/>
    </source>
</evidence>
<comment type="caution">
    <text evidence="10">The sequence shown here is derived from an EMBL/GenBank/DDBJ whole genome shotgun (WGS) entry which is preliminary data.</text>
</comment>
<keyword evidence="4" id="KW-1003">Cell membrane</keyword>
<dbReference type="InterPro" id="IPR004638">
    <property type="entry name" value="EmrB-like"/>
</dbReference>
<keyword evidence="11" id="KW-1185">Reference proteome</keyword>
<evidence type="ECO:0000256" key="6">
    <source>
        <dbReference type="ARBA" id="ARBA00022989"/>
    </source>
</evidence>
<feature type="transmembrane region" description="Helical" evidence="8">
    <location>
        <begin position="105"/>
        <end position="124"/>
    </location>
</feature>
<dbReference type="PROSITE" id="PS50850">
    <property type="entry name" value="MFS"/>
    <property type="match status" value="1"/>
</dbReference>
<dbReference type="Proteomes" id="UP000051697">
    <property type="component" value="Unassembled WGS sequence"/>
</dbReference>
<dbReference type="PRINTS" id="PR01036">
    <property type="entry name" value="TCRTETB"/>
</dbReference>
<feature type="transmembrane region" description="Helical" evidence="8">
    <location>
        <begin position="12"/>
        <end position="33"/>
    </location>
</feature>
<dbReference type="EMBL" id="AZFE01000031">
    <property type="protein sequence ID" value="KRL55317.1"/>
    <property type="molecule type" value="Genomic_DNA"/>
</dbReference>
<dbReference type="SUPFAM" id="SSF103473">
    <property type="entry name" value="MFS general substrate transporter"/>
    <property type="match status" value="1"/>
</dbReference>
<dbReference type="AlphaFoldDB" id="A0A0R1RMJ1"/>
<dbReference type="PATRIC" id="fig|1423778.4.peg.946"/>
<sequence length="468" mass="49934">MDTSNQKISSHVLLAIIATGIMSFCGVVVETAMNITFPTLMTQFNISTNTVQWMTTIYLLIVAIIVPLSATLQHTFKTKSLFLFANIMFIIGVVLDSVAPTFPLLILGRMIQGVGTGIALPLMFNIILEQVPIHKIGTMMGIGTLITSVAPAIGPTFGGSVVSSIGWRYIFISLLPLLVISLILGIFNIEQKSKLTHQKFDFISFIFIIIGLTGLIFGTSNLGNSPFISINIAGAFAIGLVGIILFVWRSSKIDNPIIDVAIFKNLNFSGHVIAFFAIQMVLLGLAFLLPNYIQLVNHGTAILAGLVILPAALIGALFAPLGGRILDRYGAKFPLIFGSSVILLALLILFLSGTKLSDLAIGSLHFLFMIGIGLNLGNIMTNGLKQVDNSLNAHGNAVLNTIQQFAGAVGTSASAALVASKQTSDVTLAHGTALGTHLAFTFLLVGIVIELIVIIKVVVFPFKNKETK</sequence>
<accession>A0A0R1RMJ1</accession>
<evidence type="ECO:0000256" key="8">
    <source>
        <dbReference type="SAM" id="Phobius"/>
    </source>
</evidence>
<protein>
    <submittedName>
        <fullName evidence="10">Drug-export protein, MFS permease</fullName>
    </submittedName>
</protein>
<dbReference type="InterPro" id="IPR020846">
    <property type="entry name" value="MFS_dom"/>
</dbReference>
<evidence type="ECO:0000259" key="9">
    <source>
        <dbReference type="PROSITE" id="PS50850"/>
    </source>
</evidence>
<reference evidence="10 11" key="1">
    <citation type="journal article" date="2015" name="Genome Announc.">
        <title>Expanding the biotechnology potential of lactobacilli through comparative genomics of 213 strains and associated genera.</title>
        <authorList>
            <person name="Sun Z."/>
            <person name="Harris H.M."/>
            <person name="McCann A."/>
            <person name="Guo C."/>
            <person name="Argimon S."/>
            <person name="Zhang W."/>
            <person name="Yang X."/>
            <person name="Jeffery I.B."/>
            <person name="Cooney J.C."/>
            <person name="Kagawa T.F."/>
            <person name="Liu W."/>
            <person name="Song Y."/>
            <person name="Salvetti E."/>
            <person name="Wrobel A."/>
            <person name="Rasinkangas P."/>
            <person name="Parkhill J."/>
            <person name="Rea M.C."/>
            <person name="O'Sullivan O."/>
            <person name="Ritari J."/>
            <person name="Douillard F.P."/>
            <person name="Paul Ross R."/>
            <person name="Yang R."/>
            <person name="Briner A.E."/>
            <person name="Felis G.E."/>
            <person name="de Vos W.M."/>
            <person name="Barrangou R."/>
            <person name="Klaenhammer T.R."/>
            <person name="Caufield P.W."/>
            <person name="Cui Y."/>
            <person name="Zhang H."/>
            <person name="O'Toole P.W."/>
        </authorList>
    </citation>
    <scope>NUCLEOTIDE SEQUENCE [LARGE SCALE GENOMIC DNA]</scope>
    <source>
        <strain evidence="10 11">DSM 15707</strain>
    </source>
</reference>
<keyword evidence="5 8" id="KW-0812">Transmembrane</keyword>
<proteinExistence type="inferred from homology"/>
<feature type="transmembrane region" description="Helical" evidence="8">
    <location>
        <begin position="439"/>
        <end position="462"/>
    </location>
</feature>
<feature type="domain" description="Major facilitator superfamily (MFS) profile" evidence="9">
    <location>
        <begin position="11"/>
        <end position="464"/>
    </location>
</feature>
<keyword evidence="6 8" id="KW-1133">Transmembrane helix</keyword>
<dbReference type="GO" id="GO:0005886">
    <property type="term" value="C:plasma membrane"/>
    <property type="evidence" value="ECO:0007669"/>
    <property type="project" value="UniProtKB-SubCell"/>
</dbReference>
<feature type="transmembrane region" description="Helical" evidence="8">
    <location>
        <begin position="359"/>
        <end position="376"/>
    </location>
</feature>
<dbReference type="PANTHER" id="PTHR42718">
    <property type="entry name" value="MAJOR FACILITATOR SUPERFAMILY MULTIDRUG TRANSPORTER MFSC"/>
    <property type="match status" value="1"/>
</dbReference>
<dbReference type="NCBIfam" id="TIGR00711">
    <property type="entry name" value="efflux_EmrB"/>
    <property type="match status" value="1"/>
</dbReference>
<comment type="subcellular location">
    <subcellularLocation>
        <location evidence="1">Cell membrane</location>
        <topology evidence="1">Multi-pass membrane protein</topology>
    </subcellularLocation>
</comment>
<dbReference type="OrthoDB" id="9816041at2"/>
<dbReference type="InterPro" id="IPR036259">
    <property type="entry name" value="MFS_trans_sf"/>
</dbReference>
<name>A0A0R1RMJ1_9LACO</name>
<comment type="similarity">
    <text evidence="2">Belongs to the major facilitator superfamily. EmrB family.</text>
</comment>
<feature type="transmembrane region" description="Helical" evidence="8">
    <location>
        <begin position="333"/>
        <end position="353"/>
    </location>
</feature>
<dbReference type="KEGG" id="lol:LACOL_0384"/>
<feature type="transmembrane region" description="Helical" evidence="8">
    <location>
        <begin position="200"/>
        <end position="220"/>
    </location>
</feature>
<evidence type="ECO:0000313" key="10">
    <source>
        <dbReference type="EMBL" id="KRL55317.1"/>
    </source>
</evidence>
<feature type="transmembrane region" description="Helical" evidence="8">
    <location>
        <begin position="81"/>
        <end position="99"/>
    </location>
</feature>
<dbReference type="GO" id="GO:0022857">
    <property type="term" value="F:transmembrane transporter activity"/>
    <property type="evidence" value="ECO:0007669"/>
    <property type="project" value="InterPro"/>
</dbReference>
<feature type="transmembrane region" description="Helical" evidence="8">
    <location>
        <begin position="397"/>
        <end position="419"/>
    </location>
</feature>
<dbReference type="Pfam" id="PF07690">
    <property type="entry name" value="MFS_1"/>
    <property type="match status" value="1"/>
</dbReference>
<evidence type="ECO:0000256" key="7">
    <source>
        <dbReference type="ARBA" id="ARBA00023136"/>
    </source>
</evidence>
<dbReference type="Gene3D" id="1.20.1250.20">
    <property type="entry name" value="MFS general substrate transporter like domains"/>
    <property type="match status" value="1"/>
</dbReference>
<feature type="transmembrane region" description="Helical" evidence="8">
    <location>
        <begin position="136"/>
        <end position="154"/>
    </location>
</feature>
<keyword evidence="7 8" id="KW-0472">Membrane</keyword>
<evidence type="ECO:0000256" key="2">
    <source>
        <dbReference type="ARBA" id="ARBA00008537"/>
    </source>
</evidence>
<dbReference type="InterPro" id="IPR011701">
    <property type="entry name" value="MFS"/>
</dbReference>